<comment type="caution">
    <text evidence="7">The sequence shown here is derived from an EMBL/GenBank/DDBJ whole genome shotgun (WGS) entry which is preliminary data.</text>
</comment>
<evidence type="ECO:0000256" key="2">
    <source>
        <dbReference type="ARBA" id="ARBA00006759"/>
    </source>
</evidence>
<dbReference type="InterPro" id="IPR036866">
    <property type="entry name" value="RibonucZ/Hydroxyglut_hydro"/>
</dbReference>
<dbReference type="SUPFAM" id="SSF56281">
    <property type="entry name" value="Metallo-hydrolase/oxidoreductase"/>
    <property type="match status" value="1"/>
</dbReference>
<dbReference type="InterPro" id="IPR035680">
    <property type="entry name" value="Clx_II_MBL"/>
</dbReference>
<comment type="cofactor">
    <cofactor evidence="1">
        <name>Zn(2+)</name>
        <dbReference type="ChEBI" id="CHEBI:29105"/>
    </cofactor>
</comment>
<evidence type="ECO:0000259" key="6">
    <source>
        <dbReference type="SMART" id="SM00849"/>
    </source>
</evidence>
<keyword evidence="3" id="KW-0479">Metal-binding</keyword>
<organism evidence="7 8">
    <name type="scientific">Marinobacterium aestuariivivens</name>
    <dbReference type="NCBI Taxonomy" id="1698799"/>
    <lineage>
        <taxon>Bacteria</taxon>
        <taxon>Pseudomonadati</taxon>
        <taxon>Pseudomonadota</taxon>
        <taxon>Gammaproteobacteria</taxon>
        <taxon>Oceanospirillales</taxon>
        <taxon>Oceanospirillaceae</taxon>
        <taxon>Marinobacterium</taxon>
    </lineage>
</organism>
<dbReference type="Pfam" id="PF00753">
    <property type="entry name" value="Lactamase_B"/>
    <property type="match status" value="1"/>
</dbReference>
<dbReference type="PANTHER" id="PTHR43705">
    <property type="entry name" value="HYDROXYACYLGLUTATHIONE HYDROLASE"/>
    <property type="match status" value="1"/>
</dbReference>
<dbReference type="CDD" id="cd07723">
    <property type="entry name" value="hydroxyacylglutathione_hydrolase_MBL-fold"/>
    <property type="match status" value="1"/>
</dbReference>
<evidence type="ECO:0000256" key="4">
    <source>
        <dbReference type="ARBA" id="ARBA00022801"/>
    </source>
</evidence>
<dbReference type="SMART" id="SM00849">
    <property type="entry name" value="Lactamase_B"/>
    <property type="match status" value="1"/>
</dbReference>
<feature type="domain" description="Metallo-beta-lactamase" evidence="6">
    <location>
        <begin position="12"/>
        <end position="181"/>
    </location>
</feature>
<proteinExistence type="inferred from homology"/>
<name>A0ABW2A4F4_9GAMM</name>
<comment type="similarity">
    <text evidence="2">Belongs to the metallo-beta-lactamase superfamily. Glyoxalase II family.</text>
</comment>
<dbReference type="InterPro" id="IPR050110">
    <property type="entry name" value="Glyoxalase_II_hydrolase"/>
</dbReference>
<keyword evidence="8" id="KW-1185">Reference proteome</keyword>
<evidence type="ECO:0000256" key="1">
    <source>
        <dbReference type="ARBA" id="ARBA00001947"/>
    </source>
</evidence>
<accession>A0ABW2A4F4</accession>
<gene>
    <name evidence="7" type="ORF">ACFQDL_21860</name>
</gene>
<evidence type="ECO:0000313" key="7">
    <source>
        <dbReference type="EMBL" id="MFC6672412.1"/>
    </source>
</evidence>
<dbReference type="InterPro" id="IPR001279">
    <property type="entry name" value="Metallo-B-lactamas"/>
</dbReference>
<protein>
    <submittedName>
        <fullName evidence="7">MBL fold metallo-hydrolase</fullName>
    </submittedName>
</protein>
<dbReference type="PANTHER" id="PTHR43705:SF1">
    <property type="entry name" value="HYDROXYACYLGLUTATHIONE HYDROLASE GLOB"/>
    <property type="match status" value="1"/>
</dbReference>
<dbReference type="RefSeq" id="WP_379910855.1">
    <property type="nucleotide sequence ID" value="NZ_JBHSWE010000001.1"/>
</dbReference>
<sequence length="181" mass="19474">MFQTTPIPAFNDNYIWALADASGQQIAVVDPGDAAPVQRYLKQHGLKLAAILITHHHADHTGGVAELRQAWEVPVFGPASSPFGGIDRPLSDGDTVALFGQTLQVRAVPGHTLDHISYFKAAPAPSCSAAIRFSSPAAAACSKAAPPRCSRRWITSAPCRTTRKSIAPTNIRYRIWLSPPR</sequence>
<dbReference type="Gene3D" id="3.60.15.10">
    <property type="entry name" value="Ribonuclease Z/Hydroxyacylglutathione hydrolase-like"/>
    <property type="match status" value="1"/>
</dbReference>
<dbReference type="Proteomes" id="UP001596422">
    <property type="component" value="Unassembled WGS sequence"/>
</dbReference>
<evidence type="ECO:0000256" key="3">
    <source>
        <dbReference type="ARBA" id="ARBA00022723"/>
    </source>
</evidence>
<dbReference type="EMBL" id="JBHSWE010000001">
    <property type="protein sequence ID" value="MFC6672412.1"/>
    <property type="molecule type" value="Genomic_DNA"/>
</dbReference>
<keyword evidence="5" id="KW-0862">Zinc</keyword>
<keyword evidence="4" id="KW-0378">Hydrolase</keyword>
<evidence type="ECO:0000256" key="5">
    <source>
        <dbReference type="ARBA" id="ARBA00022833"/>
    </source>
</evidence>
<evidence type="ECO:0000313" key="8">
    <source>
        <dbReference type="Proteomes" id="UP001596422"/>
    </source>
</evidence>
<reference evidence="8" key="1">
    <citation type="journal article" date="2019" name="Int. J. Syst. Evol. Microbiol.">
        <title>The Global Catalogue of Microorganisms (GCM) 10K type strain sequencing project: providing services to taxonomists for standard genome sequencing and annotation.</title>
        <authorList>
            <consortium name="The Broad Institute Genomics Platform"/>
            <consortium name="The Broad Institute Genome Sequencing Center for Infectious Disease"/>
            <person name="Wu L."/>
            <person name="Ma J."/>
        </authorList>
    </citation>
    <scope>NUCLEOTIDE SEQUENCE [LARGE SCALE GENOMIC DNA]</scope>
    <source>
        <strain evidence="8">NBRC 111756</strain>
    </source>
</reference>